<evidence type="ECO:0000313" key="2">
    <source>
        <dbReference type="Proteomes" id="UP000798662"/>
    </source>
</evidence>
<reference evidence="1" key="1">
    <citation type="submission" date="2019-11" db="EMBL/GenBank/DDBJ databases">
        <title>Nori genome reveals adaptations in red seaweeds to the harsh intertidal environment.</title>
        <authorList>
            <person name="Wang D."/>
            <person name="Mao Y."/>
        </authorList>
    </citation>
    <scope>NUCLEOTIDE SEQUENCE</scope>
    <source>
        <tissue evidence="1">Gametophyte</tissue>
    </source>
</reference>
<dbReference type="EMBL" id="CM020619">
    <property type="protein sequence ID" value="KAK1865907.1"/>
    <property type="molecule type" value="Genomic_DNA"/>
</dbReference>
<sequence length="917" mass="96237">MADGDPPPPAATANGVGGGGGGAAAAARAAASAGSRGSRGRTSDSGISSDSGSSSSSSSSSHRSSHSSRSSRSTHSGSSSGSSGSSSSGSSSSSSTASARSGGPVDALRFRRVDSDDDAGVVAAKAVTGGDGRRRSVVGDDAPAAGVAAAAAAAAAGVVGGGARRTTLGGDDRAALRQRMMDKSKKRVRDALLARDPGGYKRALADKHSLEFVFDGLTELGDIVASAKEQGMDDIAFVLDEERRESRRKLMDALALEDEGAAIKGVLAVSAQIDEAFATWRAFESESREEKLAAHARLPFWKRPFDLDKDGHVSFQEKRFIVTITLLILTTIACVVLVGLLTKHFVDSRINPLTSAEFQEADTINLPSMSFCIKGPAFASFPTAAFAGEPLFKIDNYSLPAPENVDDDDRNRTVPTDSSFLAELPGSRSECQSGTASLSSVQNNLDCIFCYQLVETVPIKRGNTAEENVRSDLQVQFSSFEPFVECLTHPNDLSNSSLLALRSRVTTAWGALVDKGILGGTPPPDSSLADTMTGNEVCNVYFWSGHFYPRRGGEERATLTRGPTAWTALGMHHNKTDTLADFSLGVEIHILDFSRSVSAQQAHDHRSIPGFPVGNAAPNVLTQVLLNKRTISHRLREGTQRTRSEDLYRAKVDYYPRVFPQEAAFQNFYFLSMAIDNFIVESYSNQPTYTIPMFLEQLLGYFANFFGVSVFTLVVVPMIIALSSRDKARTLRASVEELDEEAGDGDGGGGGRRDSTGRRRSSLGGGGGGGGGRRRTSALGMGGRGSAEVSLVFEDAKPRISERLHPRSVFSGLLGGASGAPSGGGDGGGGGDGDGGRRVSTGAAGDGRRASTAGAGGGGGDGDGGRRSSVVGAPVTAAIRSERQAKRISEYQRNYSAFRRHVGDAPEDGVDDAAKRV</sequence>
<proteinExistence type="predicted"/>
<comment type="caution">
    <text evidence="1">The sequence shown here is derived from an EMBL/GenBank/DDBJ whole genome shotgun (WGS) entry which is preliminary data.</text>
</comment>
<accession>A0ACC3C6W7</accession>
<name>A0ACC3C6W7_PYRYE</name>
<evidence type="ECO:0000313" key="1">
    <source>
        <dbReference type="EMBL" id="KAK1865907.1"/>
    </source>
</evidence>
<dbReference type="Proteomes" id="UP000798662">
    <property type="component" value="Chromosome 2"/>
</dbReference>
<protein>
    <submittedName>
        <fullName evidence="1">Uncharacterized protein</fullName>
    </submittedName>
</protein>
<gene>
    <name evidence="1" type="ORF">I4F81_008430</name>
</gene>
<keyword evidence="2" id="KW-1185">Reference proteome</keyword>
<organism evidence="1 2">
    <name type="scientific">Pyropia yezoensis</name>
    <name type="common">Susabi-nori</name>
    <name type="synonym">Porphyra yezoensis</name>
    <dbReference type="NCBI Taxonomy" id="2788"/>
    <lineage>
        <taxon>Eukaryota</taxon>
        <taxon>Rhodophyta</taxon>
        <taxon>Bangiophyceae</taxon>
        <taxon>Bangiales</taxon>
        <taxon>Bangiaceae</taxon>
        <taxon>Pyropia</taxon>
    </lineage>
</organism>